<evidence type="ECO:0000259" key="5">
    <source>
        <dbReference type="Pfam" id="PF00004"/>
    </source>
</evidence>
<dbReference type="PANTHER" id="PTHR11669:SF20">
    <property type="entry name" value="REPLICATION FACTOR C SUBUNIT 4"/>
    <property type="match status" value="1"/>
</dbReference>
<keyword evidence="7" id="KW-1185">Reference proteome</keyword>
<dbReference type="EMBL" id="GU296433">
    <property type="protein sequence ID" value="AEA86351.1"/>
    <property type="molecule type" value="Genomic_DNA"/>
</dbReference>
<evidence type="ECO:0000313" key="6">
    <source>
        <dbReference type="EMBL" id="AEA86351.1"/>
    </source>
</evidence>
<dbReference type="RefSeq" id="YP_004421559.1">
    <property type="nucleotide sequence ID" value="NC_015464.1"/>
</dbReference>
<comment type="caution">
    <text evidence="4">Lacks conserved residue(s) required for the propagation of feature annotation.</text>
</comment>
<dbReference type="Gene3D" id="1.20.272.10">
    <property type="match status" value="1"/>
</dbReference>
<dbReference type="PANTHER" id="PTHR11669">
    <property type="entry name" value="REPLICATION FACTOR C / DNA POLYMERASE III GAMMA-TAU SUBUNIT"/>
    <property type="match status" value="1"/>
</dbReference>
<comment type="similarity">
    <text evidence="4">Belongs to the Tevenvirinae sliding-clamp-loader large subunit family.</text>
</comment>
<feature type="binding site" evidence="4">
    <location>
        <begin position="54"/>
        <end position="59"/>
    </location>
    <ligand>
        <name>ATP</name>
        <dbReference type="ChEBI" id="CHEBI:30616"/>
    </ligand>
</feature>
<reference evidence="6 7" key="1">
    <citation type="journal article" date="2011" name="Appl. Environ. Microbiol.">
        <title>Genome and Proteome of Campylobacter jejuni Bacteriophage NCTC 12673.</title>
        <authorList>
            <person name="Kropinski A.M."/>
            <person name="Arutyunov D."/>
            <person name="Foss M."/>
            <person name="Cunningham A."/>
            <person name="Ding W."/>
            <person name="Singh A."/>
            <person name="Pavlov A.R."/>
            <person name="Henry M."/>
            <person name="Evoy S."/>
            <person name="Kelly J."/>
            <person name="Szymanski C.M."/>
        </authorList>
    </citation>
    <scope>NUCLEOTIDE SEQUENCE [LARGE SCALE GENOMIC DNA]</scope>
</reference>
<dbReference type="Proteomes" id="UP000008310">
    <property type="component" value="Segment"/>
</dbReference>
<evidence type="ECO:0000256" key="4">
    <source>
        <dbReference type="HAMAP-Rule" id="MF_04162"/>
    </source>
</evidence>
<dbReference type="EC" id="3.6.4.-" evidence="4"/>
<comment type="function">
    <text evidence="4">Forms the sliding-clamp-loader together with the small subunit. Functions as an ATPase enzyme. The clamp loader holds the clamp in an open conformation and places it onto the DNA. 4 ATP molecules must bind to the sliding-clamp-loader before the latter can open the sliding clamp. ATP hydrolysis triggers the detachment of the sliding clamp from the sliding-clamp-loader, freeing the sliding clamp to track along DNA.</text>
</comment>
<dbReference type="GO" id="GO:0003677">
    <property type="term" value="F:DNA binding"/>
    <property type="evidence" value="ECO:0007669"/>
    <property type="project" value="UniProtKB-UniRule"/>
</dbReference>
<accession>F4YA29</accession>
<feature type="binding site" evidence="4">
    <location>
        <position position="25"/>
    </location>
    <ligand>
        <name>ATP</name>
        <dbReference type="ChEBI" id="CHEBI:30616"/>
    </ligand>
</feature>
<dbReference type="GeneID" id="10896920"/>
<dbReference type="InterPro" id="IPR050238">
    <property type="entry name" value="DNA_Rep/Repair_Clamp_Loader"/>
</dbReference>
<dbReference type="GO" id="GO:0006261">
    <property type="term" value="P:DNA-templated DNA replication"/>
    <property type="evidence" value="ECO:0007669"/>
    <property type="project" value="TreeGrafter"/>
</dbReference>
<dbReference type="InterPro" id="IPR027417">
    <property type="entry name" value="P-loop_NTPase"/>
</dbReference>
<dbReference type="GO" id="GO:0006281">
    <property type="term" value="P:DNA repair"/>
    <property type="evidence" value="ECO:0007669"/>
    <property type="project" value="TreeGrafter"/>
</dbReference>
<dbReference type="Pfam" id="PF00004">
    <property type="entry name" value="AAA"/>
    <property type="match status" value="1"/>
</dbReference>
<dbReference type="HAMAP" id="MF_04162">
    <property type="entry name" value="T4_Clamp_Loader_L"/>
    <property type="match status" value="1"/>
</dbReference>
<dbReference type="GO" id="GO:0039693">
    <property type="term" value="P:viral DNA genome replication"/>
    <property type="evidence" value="ECO:0007669"/>
    <property type="project" value="UniProtKB-UniRule"/>
</dbReference>
<dbReference type="Gene3D" id="1.10.8.60">
    <property type="match status" value="1"/>
</dbReference>
<organism evidence="6 7">
    <name type="scientific">Campylobacter phage NCTC12673</name>
    <dbReference type="NCBI Taxonomy" id="2885915"/>
    <lineage>
        <taxon>Viruses</taxon>
        <taxon>Duplodnaviria</taxon>
        <taxon>Heunggongvirae</taxon>
        <taxon>Uroviricota</taxon>
        <taxon>Caudoviricetes</taxon>
        <taxon>Connertonviridae</taxon>
        <taxon>Fletchervirus</taxon>
        <taxon>Fletchervirus NCTC12673</taxon>
    </lineage>
</organism>
<evidence type="ECO:0000313" key="7">
    <source>
        <dbReference type="Proteomes" id="UP000008310"/>
    </source>
</evidence>
<protein>
    <recommendedName>
        <fullName evidence="4">Sliding-clamp-loader large subunit</fullName>
        <ecNumber evidence="4">3.6.4.-</ecNumber>
    </recommendedName>
    <alternativeName>
        <fullName evidence="4">Clamp loader gp44 subunit</fullName>
    </alternativeName>
</protein>
<proteinExistence type="inferred from homology"/>
<comment type="subunit">
    <text evidence="4">The sliding-clamp-loader consists of 4 large subunits and 1 small subunit. Interacts with the sliding clamp; this interaction allows the sliding-clamp-loader to open the sliding clamp. Part of the replicase complex that includes the DNA polymerase, the polymerase clamp, the clamp loader complex, the single-stranded DNA binding protein, the primase, the helicase and the helicase assembly factor.</text>
</comment>
<evidence type="ECO:0000256" key="3">
    <source>
        <dbReference type="ARBA" id="ARBA00022840"/>
    </source>
</evidence>
<feature type="binding site" evidence="4">
    <location>
        <position position="205"/>
    </location>
    <ligand>
        <name>ATP</name>
        <dbReference type="ChEBI" id="CHEBI:30616"/>
    </ligand>
</feature>
<keyword evidence="4" id="KW-1194">Viral DNA replication</keyword>
<dbReference type="GO" id="GO:0005524">
    <property type="term" value="F:ATP binding"/>
    <property type="evidence" value="ECO:0007669"/>
    <property type="project" value="UniProtKB-UniRule"/>
</dbReference>
<dbReference type="KEGG" id="vg:10896920"/>
<feature type="domain" description="ATPase AAA-type core" evidence="5">
    <location>
        <begin position="50"/>
        <end position="153"/>
    </location>
</feature>
<dbReference type="SUPFAM" id="SSF52540">
    <property type="entry name" value="P-loop containing nucleoside triphosphate hydrolases"/>
    <property type="match status" value="1"/>
</dbReference>
<sequence>MLKSINEKEYVWAEKYRPYKIDDMILPDKLYAKIKEWINSGEIPNLGFFSNTPGTGKTSLNKAICNELGATHLFINSSKESGVDLARNKITSFASSVSIDGSLKIISLSECDGMTNELQRSIRDILDEYTQNCRFILTANYTDRLIEPILTRVTCIDFDKEFNDNKTELGVKILDRLEFILQNEKVEYDKKDLQKLIQCFYPCIREMLIVMQHNTIDNKLVIDEKVFETINNYSNLIEALKKKNFTEARKIIAQTVSYSGFYQYLFKNIDNIFELESIPQAVMLIEHYSDHDRTSRDRELCLSALVAALIKYDIKYKNS</sequence>
<dbReference type="InterPro" id="IPR003959">
    <property type="entry name" value="ATPase_AAA_core"/>
</dbReference>
<keyword evidence="1" id="KW-0235">DNA replication</keyword>
<dbReference type="InterPro" id="IPR046388">
    <property type="entry name" value="T4_Clamp_Loader_L"/>
</dbReference>
<evidence type="ECO:0000256" key="2">
    <source>
        <dbReference type="ARBA" id="ARBA00022741"/>
    </source>
</evidence>
<keyword evidence="4" id="KW-0238">DNA-binding</keyword>
<keyword evidence="2 4" id="KW-0547">Nucleotide-binding</keyword>
<evidence type="ECO:0000256" key="1">
    <source>
        <dbReference type="ARBA" id="ARBA00022705"/>
    </source>
</evidence>
<dbReference type="CDD" id="cd00009">
    <property type="entry name" value="AAA"/>
    <property type="match status" value="1"/>
</dbReference>
<dbReference type="Gene3D" id="3.40.50.300">
    <property type="entry name" value="P-loop containing nucleotide triphosphate hydrolases"/>
    <property type="match status" value="1"/>
</dbReference>
<name>F4YA29_9CAUD</name>
<dbReference type="GO" id="GO:0003689">
    <property type="term" value="F:DNA clamp loader activity"/>
    <property type="evidence" value="ECO:0007669"/>
    <property type="project" value="UniProtKB-UniRule"/>
</dbReference>
<dbReference type="GO" id="GO:0016887">
    <property type="term" value="F:ATP hydrolysis activity"/>
    <property type="evidence" value="ECO:0007669"/>
    <property type="project" value="UniProtKB-UniRule"/>
</dbReference>
<keyword evidence="4" id="KW-0378">Hydrolase</keyword>
<keyword evidence="3 4" id="KW-0067">ATP-binding</keyword>